<dbReference type="PROSITE" id="PS50192">
    <property type="entry name" value="T_SNARE"/>
    <property type="match status" value="1"/>
</dbReference>
<name>A0A6B2LDN4_9EUKA</name>
<reference evidence="5" key="1">
    <citation type="journal article" date="2020" name="J. Eukaryot. Microbiol.">
        <title>De novo Sequencing, Assembly and Annotation of the Transcriptome for the Free-Living Testate Amoeba Arcella intermedia.</title>
        <authorList>
            <person name="Ribeiro G.M."/>
            <person name="Porfirio-Sousa A.L."/>
            <person name="Maurer-Alcala X.X."/>
            <person name="Katz L.A."/>
            <person name="Lahr D.J.G."/>
        </authorList>
    </citation>
    <scope>NUCLEOTIDE SEQUENCE</scope>
</reference>
<dbReference type="Pfam" id="PF05739">
    <property type="entry name" value="SNARE"/>
    <property type="match status" value="1"/>
</dbReference>
<dbReference type="InterPro" id="IPR000727">
    <property type="entry name" value="T_SNARE_dom"/>
</dbReference>
<evidence type="ECO:0000256" key="2">
    <source>
        <dbReference type="SAM" id="MobiDB-lite"/>
    </source>
</evidence>
<dbReference type="AlphaFoldDB" id="A0A6B2LDN4"/>
<feature type="domain" description="T-SNARE coiled-coil homology" evidence="4">
    <location>
        <begin position="174"/>
        <end position="236"/>
    </location>
</feature>
<keyword evidence="3" id="KW-0812">Transmembrane</keyword>
<feature type="coiled-coil region" evidence="1">
    <location>
        <begin position="67"/>
        <end position="94"/>
    </location>
</feature>
<dbReference type="EMBL" id="GIBP01006193">
    <property type="protein sequence ID" value="NDV35162.1"/>
    <property type="molecule type" value="Transcribed_RNA"/>
</dbReference>
<accession>A0A6B2LDN4</accession>
<feature type="compositionally biased region" description="Basic and acidic residues" evidence="2">
    <location>
        <begin position="98"/>
        <end position="113"/>
    </location>
</feature>
<dbReference type="SUPFAM" id="SSF58038">
    <property type="entry name" value="SNARE fusion complex"/>
    <property type="match status" value="1"/>
</dbReference>
<protein>
    <recommendedName>
        <fullName evidence="4">t-SNARE coiled-coil homology domain-containing protein</fullName>
    </recommendedName>
</protein>
<proteinExistence type="predicted"/>
<keyword evidence="1" id="KW-0175">Coiled coil</keyword>
<evidence type="ECO:0000256" key="3">
    <source>
        <dbReference type="SAM" id="Phobius"/>
    </source>
</evidence>
<evidence type="ECO:0000259" key="4">
    <source>
        <dbReference type="PROSITE" id="PS50192"/>
    </source>
</evidence>
<keyword evidence="3" id="KW-1133">Transmembrane helix</keyword>
<evidence type="ECO:0000256" key="1">
    <source>
        <dbReference type="SAM" id="Coils"/>
    </source>
</evidence>
<sequence length="269" mass="30843">MMKKLMEIDAACSPVRKVKEQEEAEKNLDEFTKEKRRMAEFIREIRQDIKEREALYKDDHAKGVKKGAEIRRKIKEATEKAEELEKMYKTKHKKLKTKEKIGSVPEEKKAKDENRKQIVDVMWQHLRELEKQEKNVTGTSNAFTGQDSISEDGEKDISGMALPDLDDPRLALIKKNDQEIDEMLDQTKIGVGRLKQLALEIGEKVEESNILIDEVQQMAEITLGNLESVNSQLKKTLDSAQSRANCCCDIILCCMLLGIITAIYFVLTK</sequence>
<feature type="transmembrane region" description="Helical" evidence="3">
    <location>
        <begin position="249"/>
        <end position="267"/>
    </location>
</feature>
<keyword evidence="3" id="KW-0472">Membrane</keyword>
<dbReference type="Gene3D" id="1.20.5.110">
    <property type="match status" value="1"/>
</dbReference>
<evidence type="ECO:0000313" key="5">
    <source>
        <dbReference type="EMBL" id="NDV35162.1"/>
    </source>
</evidence>
<organism evidence="5">
    <name type="scientific">Arcella intermedia</name>
    <dbReference type="NCBI Taxonomy" id="1963864"/>
    <lineage>
        <taxon>Eukaryota</taxon>
        <taxon>Amoebozoa</taxon>
        <taxon>Tubulinea</taxon>
        <taxon>Elardia</taxon>
        <taxon>Arcellinida</taxon>
        <taxon>Sphaerothecina</taxon>
        <taxon>Arcellidae</taxon>
        <taxon>Arcella</taxon>
    </lineage>
</organism>
<feature type="region of interest" description="Disordered" evidence="2">
    <location>
        <begin position="94"/>
        <end position="113"/>
    </location>
</feature>